<dbReference type="GO" id="GO:0008409">
    <property type="term" value="F:5'-3' exonuclease activity"/>
    <property type="evidence" value="ECO:0007669"/>
    <property type="project" value="InterPro"/>
</dbReference>
<evidence type="ECO:0000256" key="2">
    <source>
        <dbReference type="ARBA" id="ARBA00019841"/>
    </source>
</evidence>
<keyword evidence="10" id="KW-1185">Reference proteome</keyword>
<evidence type="ECO:0000256" key="4">
    <source>
        <dbReference type="ARBA" id="ARBA00022801"/>
    </source>
</evidence>
<evidence type="ECO:0000256" key="3">
    <source>
        <dbReference type="ARBA" id="ARBA00022722"/>
    </source>
</evidence>
<feature type="domain" description="RecJ OB" evidence="8">
    <location>
        <begin position="480"/>
        <end position="594"/>
    </location>
</feature>
<proteinExistence type="inferred from homology"/>
<organism evidence="9 10">
    <name type="scientific">Endobacter medicaginis</name>
    <dbReference type="NCBI Taxonomy" id="1181271"/>
    <lineage>
        <taxon>Bacteria</taxon>
        <taxon>Pseudomonadati</taxon>
        <taxon>Pseudomonadota</taxon>
        <taxon>Alphaproteobacteria</taxon>
        <taxon>Acetobacterales</taxon>
        <taxon>Acetobacteraceae</taxon>
        <taxon>Endobacter</taxon>
    </lineage>
</organism>
<comment type="similarity">
    <text evidence="1">Belongs to the RecJ family.</text>
</comment>
<dbReference type="InterPro" id="IPR038763">
    <property type="entry name" value="DHH_sf"/>
</dbReference>
<dbReference type="PANTHER" id="PTHR30255:SF2">
    <property type="entry name" value="SINGLE-STRANDED-DNA-SPECIFIC EXONUCLEASE RECJ"/>
    <property type="match status" value="1"/>
</dbReference>
<protein>
    <recommendedName>
        <fullName evidence="2">Single-stranded-DNA-specific exonuclease RecJ</fullName>
    </recommendedName>
</protein>
<reference evidence="9 10" key="1">
    <citation type="submission" date="2020-08" db="EMBL/GenBank/DDBJ databases">
        <title>Genomic Encyclopedia of Type Strains, Phase III (KMG-III): the genomes of soil and plant-associated and newly described type strains.</title>
        <authorList>
            <person name="Whitman W."/>
        </authorList>
    </citation>
    <scope>NUCLEOTIDE SEQUENCE [LARGE SCALE GENOMIC DNA]</scope>
    <source>
        <strain evidence="9 10">CECT 8088</strain>
    </source>
</reference>
<dbReference type="InterPro" id="IPR051673">
    <property type="entry name" value="SSDNA_exonuclease_RecJ"/>
</dbReference>
<dbReference type="InterPro" id="IPR001667">
    <property type="entry name" value="DDH_dom"/>
</dbReference>
<gene>
    <name evidence="9" type="ORF">FHR90_001264</name>
</gene>
<dbReference type="RefSeq" id="WP_183274931.1">
    <property type="nucleotide sequence ID" value="NZ_JACHXV010000004.1"/>
</dbReference>
<evidence type="ECO:0000259" key="6">
    <source>
        <dbReference type="Pfam" id="PF01368"/>
    </source>
</evidence>
<feature type="domain" description="DDH" evidence="6">
    <location>
        <begin position="97"/>
        <end position="221"/>
    </location>
</feature>
<name>A0A839V1P8_9PROT</name>
<dbReference type="SUPFAM" id="SSF64182">
    <property type="entry name" value="DHH phosphoesterases"/>
    <property type="match status" value="1"/>
</dbReference>
<dbReference type="Gene3D" id="3.90.1640.30">
    <property type="match status" value="1"/>
</dbReference>
<keyword evidence="5 9" id="KW-0269">Exonuclease</keyword>
<sequence length="612" mass="63209">MDGALIAASDDTRASTLSERRWVWREGESRIALALAQRLGLPELVAGLLAGRGIALESAADFLAPTLRALMPDPACLADMDRVVARLVRAVRAGETVGVFGDYDVDGACGSAILAETLRALGCTVHTHIPDRIAEGYGPNLPALQGLVARGASLLLCVDCGTAAGVVLAQMQGAASIAVLDHHKADQVPAGIVGTINPHRPDCGSGLHGLCAAAIAFLTMTALLRALRLDGFFADRAPPDLLGQLDLVALATVCDVMPLTGFNRVLVTQGLKVLAQRRRPGLAALLDIAGARAPYTAATCGFALGPRINAGGRIGDANLGLRLLLTRSEDEAREIAATLDGVNRDRQEVETALLAEAMAQARDQLAEGRAVLLVSGRDWHPGVVGIVAGRIKERFNRPACAAAIGPDGSAKGSGRSVPGFDLGAAVADARAAGLLETGGGHAMAAGFGLDAAALPAFATHLDRALSGARELPTAPDLVVEGALACAAATVELARSIETLAPFGAGHGEPIVVVTRVRVAYAERVGRDQGTLRLSVEGEGGGPRLKAMLFRALDGAPARIAAELERRDGTWWDLAGQLRAESWNGTVSVTLFIVDAAPAGHLDRLLGERASGT</sequence>
<evidence type="ECO:0000313" key="9">
    <source>
        <dbReference type="EMBL" id="MBB3173441.1"/>
    </source>
</evidence>
<keyword evidence="4 9" id="KW-0378">Hydrolase</keyword>
<dbReference type="GO" id="GO:0006281">
    <property type="term" value="P:DNA repair"/>
    <property type="evidence" value="ECO:0007669"/>
    <property type="project" value="InterPro"/>
</dbReference>
<dbReference type="Pfam" id="PF01368">
    <property type="entry name" value="DHH"/>
    <property type="match status" value="1"/>
</dbReference>
<evidence type="ECO:0000256" key="5">
    <source>
        <dbReference type="ARBA" id="ARBA00022839"/>
    </source>
</evidence>
<dbReference type="GO" id="GO:0006310">
    <property type="term" value="P:DNA recombination"/>
    <property type="evidence" value="ECO:0007669"/>
    <property type="project" value="InterPro"/>
</dbReference>
<feature type="domain" description="DHHA1" evidence="7">
    <location>
        <begin position="374"/>
        <end position="466"/>
    </location>
</feature>
<dbReference type="EMBL" id="JACHXV010000004">
    <property type="protein sequence ID" value="MBB3173441.1"/>
    <property type="molecule type" value="Genomic_DNA"/>
</dbReference>
<evidence type="ECO:0000313" key="10">
    <source>
        <dbReference type="Proteomes" id="UP000557688"/>
    </source>
</evidence>
<dbReference type="PANTHER" id="PTHR30255">
    <property type="entry name" value="SINGLE-STRANDED-DNA-SPECIFIC EXONUCLEASE RECJ"/>
    <property type="match status" value="1"/>
</dbReference>
<dbReference type="InterPro" id="IPR004610">
    <property type="entry name" value="RecJ"/>
</dbReference>
<dbReference type="InterPro" id="IPR041122">
    <property type="entry name" value="RecJ_OB"/>
</dbReference>
<dbReference type="NCBIfam" id="TIGR00644">
    <property type="entry name" value="recJ"/>
    <property type="match status" value="1"/>
</dbReference>
<dbReference type="GO" id="GO:0003676">
    <property type="term" value="F:nucleic acid binding"/>
    <property type="evidence" value="ECO:0007669"/>
    <property type="project" value="InterPro"/>
</dbReference>
<dbReference type="AlphaFoldDB" id="A0A839V1P8"/>
<accession>A0A839V1P8</accession>
<comment type="caution">
    <text evidence="9">The sequence shown here is derived from an EMBL/GenBank/DDBJ whole genome shotgun (WGS) entry which is preliminary data.</text>
</comment>
<evidence type="ECO:0000256" key="1">
    <source>
        <dbReference type="ARBA" id="ARBA00005915"/>
    </source>
</evidence>
<dbReference type="Pfam" id="PF17768">
    <property type="entry name" value="RecJ_OB"/>
    <property type="match status" value="1"/>
</dbReference>
<dbReference type="Proteomes" id="UP000557688">
    <property type="component" value="Unassembled WGS sequence"/>
</dbReference>
<evidence type="ECO:0000259" key="7">
    <source>
        <dbReference type="Pfam" id="PF02272"/>
    </source>
</evidence>
<dbReference type="InterPro" id="IPR003156">
    <property type="entry name" value="DHHA1_dom"/>
</dbReference>
<dbReference type="Gene3D" id="3.10.310.30">
    <property type="match status" value="1"/>
</dbReference>
<dbReference type="Pfam" id="PF02272">
    <property type="entry name" value="DHHA1"/>
    <property type="match status" value="1"/>
</dbReference>
<keyword evidence="3" id="KW-0540">Nuclease</keyword>
<evidence type="ECO:0000259" key="8">
    <source>
        <dbReference type="Pfam" id="PF17768"/>
    </source>
</evidence>